<comment type="caution">
    <text evidence="1">The sequence shown here is derived from an EMBL/GenBank/DDBJ whole genome shotgun (WGS) entry which is preliminary data.</text>
</comment>
<evidence type="ECO:0000313" key="2">
    <source>
        <dbReference type="Proteomes" id="UP001444071"/>
    </source>
</evidence>
<gene>
    <name evidence="1" type="ORF">XENORESO_009449</name>
</gene>
<accession>A0ABV0WMH9</accession>
<reference evidence="1 2" key="1">
    <citation type="submission" date="2021-06" db="EMBL/GenBank/DDBJ databases">
        <authorList>
            <person name="Palmer J.M."/>
        </authorList>
    </citation>
    <scope>NUCLEOTIDE SEQUENCE [LARGE SCALE GENOMIC DNA]</scope>
    <source>
        <strain evidence="1 2">XR_2019</strain>
        <tissue evidence="1">Muscle</tissue>
    </source>
</reference>
<dbReference type="Proteomes" id="UP001444071">
    <property type="component" value="Unassembled WGS sequence"/>
</dbReference>
<name>A0ABV0WMH9_9TELE</name>
<organism evidence="1 2">
    <name type="scientific">Xenotaenia resolanae</name>
    <dbReference type="NCBI Taxonomy" id="208358"/>
    <lineage>
        <taxon>Eukaryota</taxon>
        <taxon>Metazoa</taxon>
        <taxon>Chordata</taxon>
        <taxon>Craniata</taxon>
        <taxon>Vertebrata</taxon>
        <taxon>Euteleostomi</taxon>
        <taxon>Actinopterygii</taxon>
        <taxon>Neopterygii</taxon>
        <taxon>Teleostei</taxon>
        <taxon>Neoteleostei</taxon>
        <taxon>Acanthomorphata</taxon>
        <taxon>Ovalentaria</taxon>
        <taxon>Atherinomorphae</taxon>
        <taxon>Cyprinodontiformes</taxon>
        <taxon>Goodeidae</taxon>
        <taxon>Xenotaenia</taxon>
    </lineage>
</organism>
<proteinExistence type="predicted"/>
<dbReference type="EMBL" id="JAHRIM010060348">
    <property type="protein sequence ID" value="MEQ2270709.1"/>
    <property type="molecule type" value="Genomic_DNA"/>
</dbReference>
<keyword evidence="2" id="KW-1185">Reference proteome</keyword>
<protein>
    <submittedName>
        <fullName evidence="1">Uncharacterized protein</fullName>
    </submittedName>
</protein>
<evidence type="ECO:0000313" key="1">
    <source>
        <dbReference type="EMBL" id="MEQ2270709.1"/>
    </source>
</evidence>
<sequence>MLFSISLRLFYIRMYLNVLPQGGANSSHIETQDVSVFLRQCDKSEVCSKKNCSHTFCQFGTSKRPGRISAWKQPGGGNPAGCKMFGDKQQEHDWLCLDGLPKGYYLLMEERQTVKHLHEYSCITY</sequence>